<keyword evidence="3" id="KW-1003">Cell membrane</keyword>
<dbReference type="PANTHER" id="PTHR30561:SF1">
    <property type="entry name" value="MULTIDRUG TRANSPORTER EMRE"/>
    <property type="match status" value="1"/>
</dbReference>
<evidence type="ECO:0000256" key="1">
    <source>
        <dbReference type="ARBA" id="ARBA00004651"/>
    </source>
</evidence>
<organism evidence="9 10">
    <name type="scientific">Cryptosporangium minutisporangium</name>
    <dbReference type="NCBI Taxonomy" id="113569"/>
    <lineage>
        <taxon>Bacteria</taxon>
        <taxon>Bacillati</taxon>
        <taxon>Actinomycetota</taxon>
        <taxon>Actinomycetes</taxon>
        <taxon>Cryptosporangiales</taxon>
        <taxon>Cryptosporangiaceae</taxon>
        <taxon>Cryptosporangium</taxon>
    </lineage>
</organism>
<dbReference type="InterPro" id="IPR045324">
    <property type="entry name" value="Small_multidrug_res"/>
</dbReference>
<dbReference type="RefSeq" id="WP_345729305.1">
    <property type="nucleotide sequence ID" value="NZ_BAAAYN010000023.1"/>
</dbReference>
<comment type="similarity">
    <text evidence="7">Belongs to the drug/metabolite transporter (DMT) superfamily. Small multidrug resistance (SMR) (TC 2.A.7.1) family.</text>
</comment>
<evidence type="ECO:0000256" key="3">
    <source>
        <dbReference type="ARBA" id="ARBA00022475"/>
    </source>
</evidence>
<comment type="caution">
    <text evidence="9">The sequence shown here is derived from an EMBL/GenBank/DDBJ whole genome shotgun (WGS) entry which is preliminary data.</text>
</comment>
<dbReference type="InterPro" id="IPR037185">
    <property type="entry name" value="EmrE-like"/>
</dbReference>
<evidence type="ECO:0000256" key="2">
    <source>
        <dbReference type="ARBA" id="ARBA00022448"/>
    </source>
</evidence>
<evidence type="ECO:0000313" key="10">
    <source>
        <dbReference type="Proteomes" id="UP001501676"/>
    </source>
</evidence>
<evidence type="ECO:0000256" key="8">
    <source>
        <dbReference type="SAM" id="Phobius"/>
    </source>
</evidence>
<dbReference type="SUPFAM" id="SSF103481">
    <property type="entry name" value="Multidrug resistance efflux transporter EmrE"/>
    <property type="match status" value="1"/>
</dbReference>
<proteinExistence type="inferred from homology"/>
<keyword evidence="2" id="KW-0813">Transport</keyword>
<evidence type="ECO:0000256" key="5">
    <source>
        <dbReference type="ARBA" id="ARBA00022989"/>
    </source>
</evidence>
<keyword evidence="4 7" id="KW-0812">Transmembrane</keyword>
<evidence type="ECO:0000313" key="9">
    <source>
        <dbReference type="EMBL" id="GAA3388774.1"/>
    </source>
</evidence>
<dbReference type="Proteomes" id="UP001501676">
    <property type="component" value="Unassembled WGS sequence"/>
</dbReference>
<dbReference type="PANTHER" id="PTHR30561">
    <property type="entry name" value="SMR FAMILY PROTON-DEPENDENT DRUG EFFLUX TRANSPORTER SUGE"/>
    <property type="match status" value="1"/>
</dbReference>
<dbReference type="Pfam" id="PF00893">
    <property type="entry name" value="Multi_Drug_Res"/>
    <property type="match status" value="1"/>
</dbReference>
<keyword evidence="10" id="KW-1185">Reference proteome</keyword>
<comment type="subcellular location">
    <subcellularLocation>
        <location evidence="1 7">Cell membrane</location>
        <topology evidence="1 7">Multi-pass membrane protein</topology>
    </subcellularLocation>
</comment>
<dbReference type="InterPro" id="IPR000390">
    <property type="entry name" value="Small_drug/metabolite_transptr"/>
</dbReference>
<dbReference type="EMBL" id="BAAAYN010000023">
    <property type="protein sequence ID" value="GAA3388774.1"/>
    <property type="molecule type" value="Genomic_DNA"/>
</dbReference>
<evidence type="ECO:0000256" key="6">
    <source>
        <dbReference type="ARBA" id="ARBA00023136"/>
    </source>
</evidence>
<feature type="transmembrane region" description="Helical" evidence="8">
    <location>
        <begin position="30"/>
        <end position="49"/>
    </location>
</feature>
<gene>
    <name evidence="9" type="ORF">GCM10020369_36270</name>
</gene>
<feature type="transmembrane region" description="Helical" evidence="8">
    <location>
        <begin position="56"/>
        <end position="78"/>
    </location>
</feature>
<keyword evidence="6 8" id="KW-0472">Membrane</keyword>
<evidence type="ECO:0000256" key="7">
    <source>
        <dbReference type="RuleBase" id="RU003942"/>
    </source>
</evidence>
<keyword evidence="5 8" id="KW-1133">Transmembrane helix</keyword>
<sequence>MTKWLLLVGAIASEVVATLSLKGALDHPALYVLVVVGYTASFILITGVLRQGMGIGVAYGIWAALGVASTAVLSALIYDEPFTLVMAGGLLLIIGGVLLVELGSQAAHAKQARLETGVS</sequence>
<evidence type="ECO:0000256" key="4">
    <source>
        <dbReference type="ARBA" id="ARBA00022692"/>
    </source>
</evidence>
<protein>
    <submittedName>
        <fullName evidence="9">SMR family transporter</fullName>
    </submittedName>
</protein>
<dbReference type="Gene3D" id="1.10.3730.20">
    <property type="match status" value="1"/>
</dbReference>
<name>A0ABP6SYU8_9ACTN</name>
<feature type="transmembrane region" description="Helical" evidence="8">
    <location>
        <begin position="84"/>
        <end position="103"/>
    </location>
</feature>
<reference evidence="10" key="1">
    <citation type="journal article" date="2019" name="Int. J. Syst. Evol. Microbiol.">
        <title>The Global Catalogue of Microorganisms (GCM) 10K type strain sequencing project: providing services to taxonomists for standard genome sequencing and annotation.</title>
        <authorList>
            <consortium name="The Broad Institute Genomics Platform"/>
            <consortium name="The Broad Institute Genome Sequencing Center for Infectious Disease"/>
            <person name="Wu L."/>
            <person name="Ma J."/>
        </authorList>
    </citation>
    <scope>NUCLEOTIDE SEQUENCE [LARGE SCALE GENOMIC DNA]</scope>
    <source>
        <strain evidence="10">JCM 9458</strain>
    </source>
</reference>
<accession>A0ABP6SYU8</accession>